<evidence type="ECO:0000313" key="2">
    <source>
        <dbReference type="Proteomes" id="UP000484015"/>
    </source>
</evidence>
<reference evidence="1 2" key="1">
    <citation type="submission" date="2019-11" db="EMBL/GenBank/DDBJ databases">
        <title>Type strains purchased from KCTC, JCM and DSMZ.</title>
        <authorList>
            <person name="Lu H."/>
        </authorList>
    </citation>
    <scope>NUCLEOTIDE SEQUENCE [LARGE SCALE GENOMIC DNA]</scope>
    <source>
        <strain evidence="1 2">KCTC 42409</strain>
    </source>
</reference>
<accession>A0A6L6Q859</accession>
<keyword evidence="2" id="KW-1185">Reference proteome</keyword>
<dbReference type="AlphaFoldDB" id="A0A6L6Q859"/>
<gene>
    <name evidence="1" type="ORF">GM668_28200</name>
</gene>
<dbReference type="OrthoDB" id="5296629at2"/>
<dbReference type="EMBL" id="WNLA01000034">
    <property type="protein sequence ID" value="MTW05967.1"/>
    <property type="molecule type" value="Genomic_DNA"/>
</dbReference>
<name>A0A6L6Q859_9BURK</name>
<evidence type="ECO:0000313" key="1">
    <source>
        <dbReference type="EMBL" id="MTW05967.1"/>
    </source>
</evidence>
<dbReference type="InterPro" id="IPR014991">
    <property type="entry name" value="DUF1840"/>
</dbReference>
<dbReference type="RefSeq" id="WP_155442311.1">
    <property type="nucleotide sequence ID" value="NZ_WNLA01000034.1"/>
</dbReference>
<protein>
    <submittedName>
        <fullName evidence="1">DUF1840 family protein</fullName>
    </submittedName>
</protein>
<organism evidence="1 2">
    <name type="scientific">Pseudoduganella ginsengisoli</name>
    <dbReference type="NCBI Taxonomy" id="1462440"/>
    <lineage>
        <taxon>Bacteria</taxon>
        <taxon>Pseudomonadati</taxon>
        <taxon>Pseudomonadota</taxon>
        <taxon>Betaproteobacteria</taxon>
        <taxon>Burkholderiales</taxon>
        <taxon>Oxalobacteraceae</taxon>
        <taxon>Telluria group</taxon>
        <taxon>Pseudoduganella</taxon>
    </lineage>
</organism>
<sequence length="116" mass="12998">MITFKSKSSPAVMMYQEHAERILEVLNKSPERGVITAAEAPKVLAMLEKEVQLSKQHIEDLDIEHHKDTTHNVDALDGDGSDLPEKQHVGFGQRVYPLLQMLRAASTEGHDILWGV</sequence>
<comment type="caution">
    <text evidence="1">The sequence shown here is derived from an EMBL/GenBank/DDBJ whole genome shotgun (WGS) entry which is preliminary data.</text>
</comment>
<dbReference type="Pfam" id="PF08895">
    <property type="entry name" value="DUF1840"/>
    <property type="match status" value="1"/>
</dbReference>
<dbReference type="Proteomes" id="UP000484015">
    <property type="component" value="Unassembled WGS sequence"/>
</dbReference>
<proteinExistence type="predicted"/>